<organism evidence="1 2">
    <name type="scientific">Neolewinella maritima</name>
    <dbReference type="NCBI Taxonomy" id="1383882"/>
    <lineage>
        <taxon>Bacteria</taxon>
        <taxon>Pseudomonadati</taxon>
        <taxon>Bacteroidota</taxon>
        <taxon>Saprospiria</taxon>
        <taxon>Saprospirales</taxon>
        <taxon>Lewinellaceae</taxon>
        <taxon>Neolewinella</taxon>
    </lineage>
</organism>
<accession>A0ABN8F9I4</accession>
<comment type="caution">
    <text evidence="1">The sequence shown here is derived from an EMBL/GenBank/DDBJ whole genome shotgun (WGS) entry which is preliminary data.</text>
</comment>
<evidence type="ECO:0000313" key="1">
    <source>
        <dbReference type="EMBL" id="CAH1001174.1"/>
    </source>
</evidence>
<sequence>MDIILRHGVGVVAEEMTFGSCYFVERLHDPGPRRIGKPREHPNRTTGYGRLLRHIERLHQNRALLNGAATPFRLVVVENAYTDGLLRYLADTPGPIGEIDLLTPAEVHLLLADLDYTPAEDTLPAERVARLSAERRPFDEWLASLA</sequence>
<proteinExistence type="predicted"/>
<protein>
    <submittedName>
        <fullName evidence="1">Uncharacterized protein</fullName>
    </submittedName>
</protein>
<name>A0ABN8F9I4_9BACT</name>
<reference evidence="1" key="1">
    <citation type="submission" date="2021-12" db="EMBL/GenBank/DDBJ databases">
        <authorList>
            <person name="Rodrigo-Torres L."/>
            <person name="Arahal R. D."/>
            <person name="Lucena T."/>
        </authorList>
    </citation>
    <scope>NUCLEOTIDE SEQUENCE</scope>
    <source>
        <strain evidence="1">CECT 8419</strain>
    </source>
</reference>
<gene>
    <name evidence="1" type="ORF">LEM8419_02079</name>
</gene>
<dbReference type="Proteomes" id="UP000837803">
    <property type="component" value="Unassembled WGS sequence"/>
</dbReference>
<dbReference type="RefSeq" id="WP_238751033.1">
    <property type="nucleotide sequence ID" value="NZ_CAKLPZ010000002.1"/>
</dbReference>
<evidence type="ECO:0000313" key="2">
    <source>
        <dbReference type="Proteomes" id="UP000837803"/>
    </source>
</evidence>
<dbReference type="EMBL" id="CAKLPZ010000002">
    <property type="protein sequence ID" value="CAH1001174.1"/>
    <property type="molecule type" value="Genomic_DNA"/>
</dbReference>
<keyword evidence="2" id="KW-1185">Reference proteome</keyword>